<dbReference type="PRINTS" id="PR00080">
    <property type="entry name" value="SDRFAMILY"/>
</dbReference>
<dbReference type="Pfam" id="PF00106">
    <property type="entry name" value="adh_short"/>
    <property type="match status" value="1"/>
</dbReference>
<comment type="similarity">
    <text evidence="1 2">Belongs to the short-chain dehydrogenases/reductases (SDR) family.</text>
</comment>
<proteinExistence type="inferred from homology"/>
<dbReference type="CDD" id="cd05344">
    <property type="entry name" value="BKR_like_SDR_like"/>
    <property type="match status" value="1"/>
</dbReference>
<evidence type="ECO:0000256" key="1">
    <source>
        <dbReference type="ARBA" id="ARBA00006484"/>
    </source>
</evidence>
<dbReference type="InterPro" id="IPR036291">
    <property type="entry name" value="NAD(P)-bd_dom_sf"/>
</dbReference>
<dbReference type="PANTHER" id="PTHR42879:SF6">
    <property type="entry name" value="NADPH-DEPENDENT REDUCTASE BACG"/>
    <property type="match status" value="1"/>
</dbReference>
<evidence type="ECO:0000256" key="2">
    <source>
        <dbReference type="RuleBase" id="RU000363"/>
    </source>
</evidence>
<dbReference type="EMBL" id="JAAGRN010000005">
    <property type="protein sequence ID" value="NDY83243.1"/>
    <property type="molecule type" value="Genomic_DNA"/>
</dbReference>
<dbReference type="Gene3D" id="3.40.50.720">
    <property type="entry name" value="NAD(P)-binding Rossmann-like Domain"/>
    <property type="match status" value="1"/>
</dbReference>
<gene>
    <name evidence="3" type="ORF">G3I67_08360</name>
</gene>
<dbReference type="InterPro" id="IPR002347">
    <property type="entry name" value="SDR_fam"/>
</dbReference>
<dbReference type="InterPro" id="IPR050259">
    <property type="entry name" value="SDR"/>
</dbReference>
<dbReference type="AlphaFoldDB" id="A0A6B2QZA3"/>
<dbReference type="FunFam" id="3.40.50.720:FF:000642">
    <property type="entry name" value="Short-chain dehydrogenase/reductase SDR"/>
    <property type="match status" value="1"/>
</dbReference>
<reference evidence="3" key="1">
    <citation type="submission" date="2020-02" db="EMBL/GenBank/DDBJ databases">
        <authorList>
            <person name="Chen W.-M."/>
        </authorList>
    </citation>
    <scope>NUCLEOTIDE SEQUENCE</scope>
    <source>
        <strain evidence="3">NBD-18</strain>
    </source>
</reference>
<protein>
    <submittedName>
        <fullName evidence="3">SDR family oxidoreductase</fullName>
    </submittedName>
</protein>
<dbReference type="PRINTS" id="PR00081">
    <property type="entry name" value="GDHRDH"/>
</dbReference>
<dbReference type="PANTHER" id="PTHR42879">
    <property type="entry name" value="3-OXOACYL-(ACYL-CARRIER-PROTEIN) REDUCTASE"/>
    <property type="match status" value="1"/>
</dbReference>
<name>A0A6B2QZA3_9BURK</name>
<dbReference type="RefSeq" id="WP_163654196.1">
    <property type="nucleotide sequence ID" value="NZ_JAAGRN010000005.1"/>
</dbReference>
<comment type="caution">
    <text evidence="3">The sequence shown here is derived from an EMBL/GenBank/DDBJ whole genome shotgun (WGS) entry which is preliminary data.</text>
</comment>
<dbReference type="PROSITE" id="PS51257">
    <property type="entry name" value="PROKAR_LIPOPROTEIN"/>
    <property type="match status" value="1"/>
</dbReference>
<sequence length="259" mass="27395">MDLGLKGKWALVCGSSTGLGFACAHSLAQEGVNLVMVARTASTLAASADRIRQATGVEVIALASDVSKAQDRLQAVRAAPQIDILINNAGGPKPADFRELSRDDWLAALDTNMLAPLDLINLVIDPMIERGFGRIVNITSIAVKAPVDMLILSNGARAGLTGAVGSIARQVARHNVTINNALPGRFDTDRLRSNNLKRAQLSGRTVEQEVEMQVANIPARRLGVADEFGQACAFLCSRQAGYISGQNILIDGGLFPGLL</sequence>
<evidence type="ECO:0000313" key="3">
    <source>
        <dbReference type="EMBL" id="NDY83243.1"/>
    </source>
</evidence>
<accession>A0A6B2QZA3</accession>
<dbReference type="SUPFAM" id="SSF51735">
    <property type="entry name" value="NAD(P)-binding Rossmann-fold domains"/>
    <property type="match status" value="1"/>
</dbReference>
<organism evidence="3">
    <name type="scientific">Sheuella amnicola</name>
    <dbReference type="NCBI Taxonomy" id="2707330"/>
    <lineage>
        <taxon>Bacteria</taxon>
        <taxon>Pseudomonadati</taxon>
        <taxon>Pseudomonadota</taxon>
        <taxon>Betaproteobacteria</taxon>
        <taxon>Burkholderiales</taxon>
        <taxon>Alcaligenaceae</taxon>
        <taxon>Sheuella</taxon>
    </lineage>
</organism>